<gene>
    <name evidence="2" type="ORF">SAPIO_CDS0666</name>
</gene>
<evidence type="ECO:0000313" key="3">
    <source>
        <dbReference type="Proteomes" id="UP000028545"/>
    </source>
</evidence>
<dbReference type="EMBL" id="JOWA01000033">
    <property type="protein sequence ID" value="KEZ46358.1"/>
    <property type="molecule type" value="Genomic_DNA"/>
</dbReference>
<dbReference type="PANTHER" id="PTHR38166">
    <property type="entry name" value="C2H2-TYPE DOMAIN-CONTAINING PROTEIN-RELATED"/>
    <property type="match status" value="1"/>
</dbReference>
<feature type="compositionally biased region" description="Basic residues" evidence="1">
    <location>
        <begin position="362"/>
        <end position="382"/>
    </location>
</feature>
<dbReference type="PANTHER" id="PTHR38166:SF1">
    <property type="entry name" value="C2H2-TYPE DOMAIN-CONTAINING PROTEIN"/>
    <property type="match status" value="1"/>
</dbReference>
<dbReference type="GeneID" id="27718818"/>
<evidence type="ECO:0008006" key="4">
    <source>
        <dbReference type="Google" id="ProtNLM"/>
    </source>
</evidence>
<feature type="region of interest" description="Disordered" evidence="1">
    <location>
        <begin position="1"/>
        <end position="31"/>
    </location>
</feature>
<feature type="region of interest" description="Disordered" evidence="1">
    <location>
        <begin position="343"/>
        <end position="384"/>
    </location>
</feature>
<reference evidence="2 3" key="1">
    <citation type="journal article" date="2014" name="Genome Announc.">
        <title>Draft genome sequence of the pathogenic fungus Scedosporium apiospermum.</title>
        <authorList>
            <person name="Vandeputte P."/>
            <person name="Ghamrawi S."/>
            <person name="Rechenmann M."/>
            <person name="Iltis A."/>
            <person name="Giraud S."/>
            <person name="Fleury M."/>
            <person name="Thornton C."/>
            <person name="Delhaes L."/>
            <person name="Meyer W."/>
            <person name="Papon N."/>
            <person name="Bouchara J.P."/>
        </authorList>
    </citation>
    <scope>NUCLEOTIDE SEQUENCE [LARGE SCALE GENOMIC DNA]</scope>
    <source>
        <strain evidence="2 3">IHEM 14462</strain>
    </source>
</reference>
<proteinExistence type="predicted"/>
<keyword evidence="3" id="KW-1185">Reference proteome</keyword>
<sequence length="647" mass="70692">MTPSHLSKRHSSPKKPFRSTERSSSAEQTIPRSLLLDGNKNMVTHISYRKSERGSFDNGVESGRWGIVAVKDARVMSSLLVEDIPRDIDRCRQPFFEGPWVLWGDLARYAGQSEEQVTKVNRVMTILRTELMLKKLLQTVKNVDPISIIHGETPKLVATINANRLLPAPNHEEENGQTWSRYNSMGEDAQRLRQKDPIPETTEPVGLAPQTPISPDTALGLRGQEQEPEQACDGDGGRPNTVSRSTVVDPTGRGSGKDKKAASRKRARTGDDGTNDDTPSGNDGNGGGGGETRSTEQEKMRFACPYHKRDPVRFNQGACRGPGPGGFENFSRLKEHVWRKHRQMPSCPRCQEQFPDKDSLHKHQRQQAPAQRKKLPPGKLSKKSGVDKWRDMYRILFNIDDNAQLPSPHYEENEGFLSQASADLWENLLHNPDLDESMADVSRLRDDPIAQAAAMMHHRRVIFEQVQRTMRGVSQNMKAKKQDPTALPVPSVVISGSASGTLSLESQSEVGQTPISSPNTGTSSFAHSCSEATGPGAIGDMPHNASLTPPVGSRPGVMRSAEKRTQDGGVVHRQPGLETLPGVGTVGIYGGGSSQEIGGNTLPDMGPEASSGIGDVFINAGGEDWGAEHFDGELFSRLLRVPPDSQG</sequence>
<name>A0A084GG96_PSEDA</name>
<organism evidence="2 3">
    <name type="scientific">Pseudallescheria apiosperma</name>
    <name type="common">Scedosporium apiospermum</name>
    <dbReference type="NCBI Taxonomy" id="563466"/>
    <lineage>
        <taxon>Eukaryota</taxon>
        <taxon>Fungi</taxon>
        <taxon>Dikarya</taxon>
        <taxon>Ascomycota</taxon>
        <taxon>Pezizomycotina</taxon>
        <taxon>Sordariomycetes</taxon>
        <taxon>Hypocreomycetidae</taxon>
        <taxon>Microascales</taxon>
        <taxon>Microascaceae</taxon>
        <taxon>Scedosporium</taxon>
    </lineage>
</organism>
<comment type="caution">
    <text evidence="2">The sequence shown here is derived from an EMBL/GenBank/DDBJ whole genome shotgun (WGS) entry which is preliminary data.</text>
</comment>
<feature type="compositionally biased region" description="Polar residues" evidence="1">
    <location>
        <begin position="22"/>
        <end position="31"/>
    </location>
</feature>
<dbReference type="HOGENOM" id="CLU_423441_0_0_1"/>
<evidence type="ECO:0000313" key="2">
    <source>
        <dbReference type="EMBL" id="KEZ46358.1"/>
    </source>
</evidence>
<feature type="region of interest" description="Disordered" evidence="1">
    <location>
        <begin position="503"/>
        <end position="526"/>
    </location>
</feature>
<dbReference type="OrthoDB" id="1046782at2759"/>
<protein>
    <recommendedName>
        <fullName evidence="4">C2H2-type domain-containing protein</fullName>
    </recommendedName>
</protein>
<dbReference type="Gene3D" id="3.30.160.60">
    <property type="entry name" value="Classic Zinc Finger"/>
    <property type="match status" value="1"/>
</dbReference>
<dbReference type="AlphaFoldDB" id="A0A084GG96"/>
<dbReference type="RefSeq" id="XP_016646157.1">
    <property type="nucleotide sequence ID" value="XM_016783391.1"/>
</dbReference>
<evidence type="ECO:0000256" key="1">
    <source>
        <dbReference type="SAM" id="MobiDB-lite"/>
    </source>
</evidence>
<feature type="compositionally biased region" description="Basic residues" evidence="1">
    <location>
        <begin position="1"/>
        <end position="17"/>
    </location>
</feature>
<dbReference type="VEuPathDB" id="FungiDB:SAPIO_CDS0666"/>
<dbReference type="Proteomes" id="UP000028545">
    <property type="component" value="Unassembled WGS sequence"/>
</dbReference>
<accession>A0A084GG96</accession>
<feature type="region of interest" description="Disordered" evidence="1">
    <location>
        <begin position="199"/>
        <end position="297"/>
    </location>
</feature>
<dbReference type="KEGG" id="sapo:SAPIO_CDS0666"/>